<evidence type="ECO:0000256" key="3">
    <source>
        <dbReference type="RuleBase" id="RU000524"/>
    </source>
</evidence>
<evidence type="ECO:0000313" key="6">
    <source>
        <dbReference type="Proteomes" id="UP000839052"/>
    </source>
</evidence>
<evidence type="ECO:0000256" key="4">
    <source>
        <dbReference type="SAM" id="MobiDB-lite"/>
    </source>
</evidence>
<comment type="subunit">
    <text evidence="2">Homotetramer.</text>
</comment>
<reference evidence="5 6" key="1">
    <citation type="submission" date="2021-10" db="EMBL/GenBank/DDBJ databases">
        <authorList>
            <person name="Koch H."/>
        </authorList>
    </citation>
    <scope>NUCLEOTIDE SEQUENCE [LARGE SCALE GENOMIC DNA]</scope>
    <source>
        <strain evidence="5">6680</strain>
    </source>
</reference>
<dbReference type="PROSITE" id="PS50935">
    <property type="entry name" value="SSB"/>
    <property type="match status" value="1"/>
</dbReference>
<keyword evidence="2" id="KW-0234">DNA repair</keyword>
<protein>
    <recommendedName>
        <fullName evidence="2 3">Single-stranded DNA-binding protein</fullName>
        <shortName evidence="2">SSB</shortName>
    </recommendedName>
</protein>
<keyword evidence="2" id="KW-0233">DNA recombination</keyword>
<dbReference type="EMBL" id="OU912926">
    <property type="protein sequence ID" value="CAG9934115.1"/>
    <property type="molecule type" value="Genomic_DNA"/>
</dbReference>
<keyword evidence="1 2" id="KW-0238">DNA-binding</keyword>
<name>A0ABN8ASR7_9PROT</name>
<gene>
    <name evidence="5" type="primary">ssb</name>
    <name evidence="5" type="ORF">NTG6680_2866</name>
</gene>
<feature type="region of interest" description="Disordered" evidence="4">
    <location>
        <begin position="124"/>
        <end position="152"/>
    </location>
</feature>
<dbReference type="SUPFAM" id="SSF50249">
    <property type="entry name" value="Nucleic acid-binding proteins"/>
    <property type="match status" value="1"/>
</dbReference>
<feature type="short sequence motif" description="Important for interaction with partner proteins" evidence="2">
    <location>
        <begin position="147"/>
        <end position="152"/>
    </location>
</feature>
<dbReference type="RefSeq" id="WP_239797794.1">
    <property type="nucleotide sequence ID" value="NZ_OU912926.1"/>
</dbReference>
<dbReference type="PANTHER" id="PTHR10302">
    <property type="entry name" value="SINGLE-STRANDED DNA-BINDING PROTEIN"/>
    <property type="match status" value="1"/>
</dbReference>
<evidence type="ECO:0000256" key="2">
    <source>
        <dbReference type="HAMAP-Rule" id="MF_00984"/>
    </source>
</evidence>
<dbReference type="InterPro" id="IPR000424">
    <property type="entry name" value="Primosome_PriB/ssb"/>
</dbReference>
<accession>A0ABN8ASR7</accession>
<dbReference type="InterPro" id="IPR011344">
    <property type="entry name" value="ssDNA-bd"/>
</dbReference>
<keyword evidence="2" id="KW-0227">DNA damage</keyword>
<dbReference type="Proteomes" id="UP000839052">
    <property type="component" value="Chromosome"/>
</dbReference>
<proteinExistence type="inferred from homology"/>
<evidence type="ECO:0000256" key="1">
    <source>
        <dbReference type="ARBA" id="ARBA00023125"/>
    </source>
</evidence>
<dbReference type="PANTHER" id="PTHR10302:SF27">
    <property type="entry name" value="SINGLE-STRANDED DNA-BINDING PROTEIN"/>
    <property type="match status" value="1"/>
</dbReference>
<dbReference type="InterPro" id="IPR012340">
    <property type="entry name" value="NA-bd_OB-fold"/>
</dbReference>
<dbReference type="Gene3D" id="2.40.50.140">
    <property type="entry name" value="Nucleic acid-binding proteins"/>
    <property type="match status" value="1"/>
</dbReference>
<evidence type="ECO:0000313" key="5">
    <source>
        <dbReference type="EMBL" id="CAG9934115.1"/>
    </source>
</evidence>
<dbReference type="HAMAP" id="MF_00984">
    <property type="entry name" value="SSB"/>
    <property type="match status" value="1"/>
</dbReference>
<sequence>MSVNKVILVGRLGKDPETRYMPNGEAVTNATLATSENWKDKSGEKQEKTEWHNLTFYRRLAEIAGEFLKKGSMIYVEGKLATRKWQDKEGKDRYTTDIIVNEMQMLSSKSGSGNFDMVDKPAASSSAGALAANKPAPVKSGGFDNFDDDIPF</sequence>
<dbReference type="NCBIfam" id="TIGR00621">
    <property type="entry name" value="ssb"/>
    <property type="match status" value="1"/>
</dbReference>
<dbReference type="Pfam" id="PF00436">
    <property type="entry name" value="SSB"/>
    <property type="match status" value="1"/>
</dbReference>
<dbReference type="CDD" id="cd04496">
    <property type="entry name" value="SSB_OBF"/>
    <property type="match status" value="1"/>
</dbReference>
<keyword evidence="2" id="KW-0235">DNA replication</keyword>
<comment type="caution">
    <text evidence="2">Lacks conserved residue(s) required for the propagation of feature annotation.</text>
</comment>
<keyword evidence="6" id="KW-1185">Reference proteome</keyword>
<comment type="function">
    <text evidence="2">Plays an important role in DNA replication, recombination and repair. Binds to ssDNA and to an array of partner proteins to recruit them to their sites of action during DNA metabolism.</text>
</comment>
<organism evidence="5 6">
    <name type="scientific">Candidatus Nitrotoga arctica</name>
    <dbReference type="NCBI Taxonomy" id="453162"/>
    <lineage>
        <taxon>Bacteria</taxon>
        <taxon>Pseudomonadati</taxon>
        <taxon>Pseudomonadota</taxon>
        <taxon>Betaproteobacteria</taxon>
        <taxon>Nitrosomonadales</taxon>
        <taxon>Gallionellaceae</taxon>
        <taxon>Candidatus Nitrotoga</taxon>
    </lineage>
</organism>